<name>A0ABT8PN93_9BURK</name>
<reference evidence="1" key="1">
    <citation type="submission" date="2023-07" db="EMBL/GenBank/DDBJ databases">
        <title>A collection of bacterial strains from the Burkholderia cepacia Research Laboratory and Repository.</title>
        <authorList>
            <person name="Lipuma J."/>
            <person name="Spilker T."/>
            <person name="Caverly L."/>
        </authorList>
    </citation>
    <scope>NUCLEOTIDE SEQUENCE</scope>
    <source>
        <strain evidence="1">AU42020</strain>
    </source>
</reference>
<dbReference type="Proteomes" id="UP001171606">
    <property type="component" value="Unassembled WGS sequence"/>
</dbReference>
<evidence type="ECO:0000313" key="1">
    <source>
        <dbReference type="EMBL" id="MDN7936628.1"/>
    </source>
</evidence>
<dbReference type="EMBL" id="JAUJSQ010000034">
    <property type="protein sequence ID" value="MDN7936628.1"/>
    <property type="molecule type" value="Genomic_DNA"/>
</dbReference>
<accession>A0ABT8PN93</accession>
<evidence type="ECO:0000313" key="2">
    <source>
        <dbReference type="Proteomes" id="UP001171606"/>
    </source>
</evidence>
<gene>
    <name evidence="1" type="ORF">QZM52_35685</name>
</gene>
<sequence>MFDAPTFGSEGRAYLAGLGEGVRDALAGVPTKVVELDVMKFVNPVPAAL</sequence>
<comment type="caution">
    <text evidence="1">The sequence shown here is derived from an EMBL/GenBank/DDBJ whole genome shotgun (WGS) entry which is preliminary data.</text>
</comment>
<organism evidence="1 2">
    <name type="scientific">Burkholderia metallica</name>
    <dbReference type="NCBI Taxonomy" id="488729"/>
    <lineage>
        <taxon>Bacteria</taxon>
        <taxon>Pseudomonadati</taxon>
        <taxon>Pseudomonadota</taxon>
        <taxon>Betaproteobacteria</taxon>
        <taxon>Burkholderiales</taxon>
        <taxon>Burkholderiaceae</taxon>
        <taxon>Burkholderia</taxon>
        <taxon>Burkholderia cepacia complex</taxon>
    </lineage>
</organism>
<protein>
    <submittedName>
        <fullName evidence="1">Uncharacterized protein</fullName>
    </submittedName>
</protein>
<keyword evidence="2" id="KW-1185">Reference proteome</keyword>
<proteinExistence type="predicted"/>
<dbReference type="RefSeq" id="WP_175913629.1">
    <property type="nucleotide sequence ID" value="NZ_CADFDC010000011.1"/>
</dbReference>